<dbReference type="OrthoDB" id="9795222at2"/>
<dbReference type="PANTHER" id="PTHR12631:SF10">
    <property type="entry name" value="BETA-XYLOSIDASE-LIKE PROTEIN-RELATED"/>
    <property type="match status" value="1"/>
</dbReference>
<protein>
    <recommendedName>
        <fullName evidence="4">Carbohydrate-binding domain-containing protein</fullName>
    </recommendedName>
</protein>
<dbReference type="EMBL" id="CP034346">
    <property type="protein sequence ID" value="AZS15277.1"/>
    <property type="molecule type" value="Genomic_DNA"/>
</dbReference>
<accession>A0A3Q9IBC5</accession>
<dbReference type="SUPFAM" id="SSF51445">
    <property type="entry name" value="(Trans)glycosidases"/>
    <property type="match status" value="1"/>
</dbReference>
<organism evidence="2 3">
    <name type="scientific">Paenibacillus lutimineralis</name>
    <dbReference type="NCBI Taxonomy" id="2707005"/>
    <lineage>
        <taxon>Bacteria</taxon>
        <taxon>Bacillati</taxon>
        <taxon>Bacillota</taxon>
        <taxon>Bacilli</taxon>
        <taxon>Bacillales</taxon>
        <taxon>Paenibacillaceae</taxon>
        <taxon>Paenibacillus</taxon>
    </lineage>
</organism>
<evidence type="ECO:0000313" key="2">
    <source>
        <dbReference type="EMBL" id="AZS15277.1"/>
    </source>
</evidence>
<dbReference type="GO" id="GO:0004553">
    <property type="term" value="F:hydrolase activity, hydrolyzing O-glycosyl compounds"/>
    <property type="evidence" value="ECO:0007669"/>
    <property type="project" value="TreeGrafter"/>
</dbReference>
<feature type="chain" id="PRO_5039399673" description="Carbohydrate-binding domain-containing protein" evidence="1">
    <location>
        <begin position="25"/>
        <end position="1085"/>
    </location>
</feature>
<dbReference type="RefSeq" id="WP_126998735.1">
    <property type="nucleotide sequence ID" value="NZ_CP034346.1"/>
</dbReference>
<dbReference type="InterPro" id="IPR017853">
    <property type="entry name" value="GH"/>
</dbReference>
<sequence>MFVKKWMIRLVLVLLVSVSIIQEAAPQAVAAQPQAEVILSSPPIYQGVNKAWPGDADKDPTHAATTRNGTACWITSQNPLNPYLYVDVESSVKPADATYAIVSVDYYDAAATTMAIEYDGQNNAYQATPWMPTSGSQTWKNQIFELKGIKFANRTNGADFRLRVHSINGVMPEICFARIQVTFATTPTLSVMNPSLLFTTQSANLDFGTVGDSVSYEIADDQGVSLRTGSIPVGADGHAPLSVQDLGPGFYNLTFSSVIDDHPITRTTTFGIVTPTPAGALSPDSFFGIDTHFGHYKSLEDGLMNALATIGYGHIRSDVNWSLIEKQPGVYNWAGYDFEARSQQALELGMTPQGVLAYSNANYDNGKTPSSEEGLAAFGQFGKAAAEHYKGKVSDFNVYNEFNGTGFNNGACGTTAACYVQMLQAMYGPIHEGNPDANVIGPIPSTIDDNWNNAFFAAGGIKYIDTFATNVYGYALEGANTPPERTLLVSKLPALVQQVKQEAGNRHVPVWITENGWPTYAAASTELQQADNLVRSQVLAKAAGVDVFSWYSAMDDGTDPNNREHHFGLFRQPVDGVVGVAPKPGAVTNAVLIRAVTGKSIEARESLGSDTAYSYPYTGGGSTTRVMWSTGSESIALNAIQPLIITNEYGSTQTVNPTNGKVILTLNGSPIYVTGEVDSLGVTQSAIAMKVVGQSIKGEAVSVTVTADRSNPKTDLPNELTLIASGAQPVKLRTSPGKATSATINVPASMLLGQRTIAVDVVKVKPGKGGNDKHEPSLVVGLRATTHIVKPFEISVQPTITSDATSRSYFLDIELKNNRNNAFTVTQVTYQVGPVSGEVADAVKIAANGIASMRVPLSDIPLFDALSYSVTVDSGNGSDTSFGSISYAPIELADQYTLPAIDLASQAAWVSLSGTRSSNSDLIGQLRITYNTDALIIDAMITDDKHFGARTPDTLWQTDSIQFSTYDRVPGQEGGQRVEIGAALLDSGPSVYTFAAPDGQQPGPTPGAQADIVQDGSTMHYVISVPWASLGFNGPPMQTLGISFLVNDDDQGSSGDSRDGFLQWGSGVGTTPKNPALFRHAQLVQ</sequence>
<evidence type="ECO:0000256" key="1">
    <source>
        <dbReference type="SAM" id="SignalP"/>
    </source>
</evidence>
<reference evidence="3" key="1">
    <citation type="submission" date="2018-12" db="EMBL/GenBank/DDBJ databases">
        <title>Complete genome sequence of Paenibacillus sp. MBLB1234.</title>
        <authorList>
            <person name="Nam Y.-D."/>
            <person name="Kang J."/>
            <person name="Chung W.-H."/>
            <person name="Park Y.S."/>
        </authorList>
    </citation>
    <scope>NUCLEOTIDE SEQUENCE [LARGE SCALE GENOMIC DNA]</scope>
    <source>
        <strain evidence="3">MBLB1234</strain>
    </source>
</reference>
<dbReference type="InterPro" id="IPR051923">
    <property type="entry name" value="Glycosyl_Hydrolase_39"/>
</dbReference>
<evidence type="ECO:0000313" key="3">
    <source>
        <dbReference type="Proteomes" id="UP000270678"/>
    </source>
</evidence>
<keyword evidence="1" id="KW-0732">Signal</keyword>
<dbReference type="Proteomes" id="UP000270678">
    <property type="component" value="Chromosome"/>
</dbReference>
<dbReference type="Gene3D" id="3.20.20.80">
    <property type="entry name" value="Glycosidases"/>
    <property type="match status" value="1"/>
</dbReference>
<evidence type="ECO:0008006" key="4">
    <source>
        <dbReference type="Google" id="ProtNLM"/>
    </source>
</evidence>
<dbReference type="KEGG" id="plut:EI981_12935"/>
<gene>
    <name evidence="2" type="ORF">EI981_12935</name>
</gene>
<dbReference type="PANTHER" id="PTHR12631">
    <property type="entry name" value="ALPHA-L-IDURONIDASE"/>
    <property type="match status" value="1"/>
</dbReference>
<proteinExistence type="predicted"/>
<keyword evidence="3" id="KW-1185">Reference proteome</keyword>
<dbReference type="AlphaFoldDB" id="A0A3Q9IBC5"/>
<dbReference type="SUPFAM" id="SSF49344">
    <property type="entry name" value="CBD9-like"/>
    <property type="match status" value="1"/>
</dbReference>
<feature type="signal peptide" evidence="1">
    <location>
        <begin position="1"/>
        <end position="24"/>
    </location>
</feature>
<dbReference type="Gene3D" id="2.60.40.1190">
    <property type="match status" value="1"/>
</dbReference>
<name>A0A3Q9IBC5_9BACL</name>